<name>A0A3Q2Q2N7_FUNHE</name>
<evidence type="ECO:0000313" key="9">
    <source>
        <dbReference type="Ensembl" id="ENSFHEP00000020127.1"/>
    </source>
</evidence>
<evidence type="ECO:0000256" key="4">
    <source>
        <dbReference type="ARBA" id="ARBA00023136"/>
    </source>
</evidence>
<dbReference type="GO" id="GO:0016020">
    <property type="term" value="C:membrane"/>
    <property type="evidence" value="ECO:0007669"/>
    <property type="project" value="UniProtKB-SubCell"/>
</dbReference>
<feature type="compositionally biased region" description="Basic and acidic residues" evidence="6">
    <location>
        <begin position="89"/>
        <end position="100"/>
    </location>
</feature>
<reference evidence="9" key="2">
    <citation type="submission" date="2025-09" db="UniProtKB">
        <authorList>
            <consortium name="Ensembl"/>
        </authorList>
    </citation>
    <scope>IDENTIFICATION</scope>
</reference>
<dbReference type="Proteomes" id="UP000265000">
    <property type="component" value="Unplaced"/>
</dbReference>
<dbReference type="Ensembl" id="ENSFHET00000035072.1">
    <property type="protein sequence ID" value="ENSFHEP00000020127.1"/>
    <property type="gene ID" value="ENSFHEG00000022050.1"/>
</dbReference>
<keyword evidence="4 7" id="KW-0472">Membrane</keyword>
<proteinExistence type="inferred from homology"/>
<evidence type="ECO:0000256" key="5">
    <source>
        <dbReference type="ARBA" id="ARBA00049650"/>
    </source>
</evidence>
<feature type="chain" id="PRO_5018530694" evidence="8">
    <location>
        <begin position="21"/>
        <end position="135"/>
    </location>
</feature>
<evidence type="ECO:0000256" key="3">
    <source>
        <dbReference type="ARBA" id="ARBA00022989"/>
    </source>
</evidence>
<organism evidence="9 10">
    <name type="scientific">Fundulus heteroclitus</name>
    <name type="common">Killifish</name>
    <name type="synonym">Mummichog</name>
    <dbReference type="NCBI Taxonomy" id="8078"/>
    <lineage>
        <taxon>Eukaryota</taxon>
        <taxon>Metazoa</taxon>
        <taxon>Chordata</taxon>
        <taxon>Craniata</taxon>
        <taxon>Vertebrata</taxon>
        <taxon>Euteleostomi</taxon>
        <taxon>Actinopterygii</taxon>
        <taxon>Neopterygii</taxon>
        <taxon>Teleostei</taxon>
        <taxon>Neoteleostei</taxon>
        <taxon>Acanthomorphata</taxon>
        <taxon>Ovalentaria</taxon>
        <taxon>Atherinomorphae</taxon>
        <taxon>Cyprinodontiformes</taxon>
        <taxon>Fundulidae</taxon>
        <taxon>Fundulus</taxon>
    </lineage>
</organism>
<keyword evidence="10" id="KW-1185">Reference proteome</keyword>
<keyword evidence="2 7" id="KW-0812">Transmembrane</keyword>
<feature type="region of interest" description="Disordered" evidence="6">
    <location>
        <begin position="65"/>
        <end position="100"/>
    </location>
</feature>
<evidence type="ECO:0000256" key="1">
    <source>
        <dbReference type="ARBA" id="ARBA00004167"/>
    </source>
</evidence>
<protein>
    <submittedName>
        <fullName evidence="9">Proximal tubules-expressed gene protein-like</fullName>
    </submittedName>
</protein>
<comment type="similarity">
    <text evidence="5">Belongs to the PDZK1-interacting protein 1/SMIM24 family.</text>
</comment>
<dbReference type="AlphaFoldDB" id="A0A3Q2Q2N7"/>
<accession>A0A3Q2Q2N7</accession>
<dbReference type="OrthoDB" id="9900654at2759"/>
<dbReference type="Pfam" id="PF15807">
    <property type="entry name" value="MAP17"/>
    <property type="match status" value="1"/>
</dbReference>
<reference evidence="9" key="1">
    <citation type="submission" date="2025-08" db="UniProtKB">
        <authorList>
            <consortium name="Ensembl"/>
        </authorList>
    </citation>
    <scope>IDENTIFICATION</scope>
</reference>
<dbReference type="GeneTree" id="ENSGT01130000278372"/>
<dbReference type="PANTHER" id="PTHR15296:SF1">
    <property type="entry name" value="PDZK1 INTERACTING PROTEIN 1"/>
    <property type="match status" value="1"/>
</dbReference>
<dbReference type="CTD" id="10158"/>
<evidence type="ECO:0000313" key="10">
    <source>
        <dbReference type="Proteomes" id="UP000265000"/>
    </source>
</evidence>
<keyword evidence="3 7" id="KW-1133">Transmembrane helix</keyword>
<evidence type="ECO:0000256" key="6">
    <source>
        <dbReference type="SAM" id="MobiDB-lite"/>
    </source>
</evidence>
<feature type="compositionally biased region" description="Basic and acidic residues" evidence="6">
    <location>
        <begin position="65"/>
        <end position="80"/>
    </location>
</feature>
<keyword evidence="8" id="KW-0732">Signal</keyword>
<feature type="signal peptide" evidence="8">
    <location>
        <begin position="1"/>
        <end position="20"/>
    </location>
</feature>
<dbReference type="STRING" id="8078.ENSFHEP00000020127"/>
<comment type="subcellular location">
    <subcellularLocation>
        <location evidence="1">Membrane</location>
        <topology evidence="1">Single-pass membrane protein</topology>
    </subcellularLocation>
</comment>
<sequence length="135" mass="15360">MGSVSELASCLLLLLGAVTAQTGQPTHYERLLPQWLTGIIAVCSFLILTFVGFLVKKVWCEKSSDSVGRDPRMESVRENQYEETNPYDRTLDNLRPRTSEDNKYETRLDILRNRDGSNIYDNCIFDSSEDKSTAM</sequence>
<evidence type="ECO:0000256" key="2">
    <source>
        <dbReference type="ARBA" id="ARBA00022692"/>
    </source>
</evidence>
<evidence type="ECO:0000256" key="7">
    <source>
        <dbReference type="SAM" id="Phobius"/>
    </source>
</evidence>
<feature type="transmembrane region" description="Helical" evidence="7">
    <location>
        <begin position="36"/>
        <end position="55"/>
    </location>
</feature>
<evidence type="ECO:0000256" key="8">
    <source>
        <dbReference type="SAM" id="SignalP"/>
    </source>
</evidence>
<dbReference type="PANTHER" id="PTHR15296">
    <property type="entry name" value="MEMBRANE-ASSOCIATED PROTEIN MAP17"/>
    <property type="match status" value="1"/>
</dbReference>
<dbReference type="GeneID" id="105933240"/>
<dbReference type="InterPro" id="IPR031627">
    <property type="entry name" value="PDZK1IP1/SMIM24"/>
</dbReference>